<protein>
    <submittedName>
        <fullName evidence="2">Uncharacterized protein</fullName>
    </submittedName>
</protein>
<organism evidence="2">
    <name type="scientific">Arundo donax</name>
    <name type="common">Giant reed</name>
    <name type="synonym">Donax arundinaceus</name>
    <dbReference type="NCBI Taxonomy" id="35708"/>
    <lineage>
        <taxon>Eukaryota</taxon>
        <taxon>Viridiplantae</taxon>
        <taxon>Streptophyta</taxon>
        <taxon>Embryophyta</taxon>
        <taxon>Tracheophyta</taxon>
        <taxon>Spermatophyta</taxon>
        <taxon>Magnoliopsida</taxon>
        <taxon>Liliopsida</taxon>
        <taxon>Poales</taxon>
        <taxon>Poaceae</taxon>
        <taxon>PACMAD clade</taxon>
        <taxon>Arundinoideae</taxon>
        <taxon>Arundineae</taxon>
        <taxon>Arundo</taxon>
    </lineage>
</organism>
<sequence length="26" mass="2795">MQFGSDMLASSLQKTESISVSRSMSS</sequence>
<evidence type="ECO:0000313" key="2">
    <source>
        <dbReference type="EMBL" id="JAE23302.1"/>
    </source>
</evidence>
<evidence type="ECO:0000256" key="1">
    <source>
        <dbReference type="SAM" id="MobiDB-lite"/>
    </source>
</evidence>
<accession>A0A0A9GFP1</accession>
<dbReference type="AlphaFoldDB" id="A0A0A9GFP1"/>
<name>A0A0A9GFP1_ARUDO</name>
<reference evidence="2" key="1">
    <citation type="submission" date="2014-09" db="EMBL/GenBank/DDBJ databases">
        <authorList>
            <person name="Magalhaes I.L.F."/>
            <person name="Oliveira U."/>
            <person name="Santos F.R."/>
            <person name="Vidigal T.H.D.A."/>
            <person name="Brescovit A.D."/>
            <person name="Santos A.J."/>
        </authorList>
    </citation>
    <scope>NUCLEOTIDE SEQUENCE</scope>
    <source>
        <tissue evidence="2">Shoot tissue taken approximately 20 cm above the soil surface</tissue>
    </source>
</reference>
<proteinExistence type="predicted"/>
<feature type="compositionally biased region" description="Polar residues" evidence="1">
    <location>
        <begin position="8"/>
        <end position="26"/>
    </location>
</feature>
<dbReference type="EMBL" id="GBRH01174594">
    <property type="protein sequence ID" value="JAE23302.1"/>
    <property type="molecule type" value="Transcribed_RNA"/>
</dbReference>
<reference evidence="2" key="2">
    <citation type="journal article" date="2015" name="Data Brief">
        <title>Shoot transcriptome of the giant reed, Arundo donax.</title>
        <authorList>
            <person name="Barrero R.A."/>
            <person name="Guerrero F.D."/>
            <person name="Moolhuijzen P."/>
            <person name="Goolsby J.A."/>
            <person name="Tidwell J."/>
            <person name="Bellgard S.E."/>
            <person name="Bellgard M.I."/>
        </authorList>
    </citation>
    <scope>NUCLEOTIDE SEQUENCE</scope>
    <source>
        <tissue evidence="2">Shoot tissue taken approximately 20 cm above the soil surface</tissue>
    </source>
</reference>
<feature type="region of interest" description="Disordered" evidence="1">
    <location>
        <begin position="1"/>
        <end position="26"/>
    </location>
</feature>